<feature type="region of interest" description="Disordered" evidence="2">
    <location>
        <begin position="31"/>
        <end position="58"/>
    </location>
</feature>
<feature type="signal peptide" evidence="3">
    <location>
        <begin position="1"/>
        <end position="29"/>
    </location>
</feature>
<dbReference type="EMBL" id="AWSU01000127">
    <property type="protein sequence ID" value="ERI78174.1"/>
    <property type="molecule type" value="Genomic_DNA"/>
</dbReference>
<feature type="compositionally biased region" description="Basic and acidic residues" evidence="2">
    <location>
        <begin position="33"/>
        <end position="57"/>
    </location>
</feature>
<proteinExistence type="predicted"/>
<dbReference type="PROSITE" id="PS51257">
    <property type="entry name" value="PROKAR_LIPOPROTEIN"/>
    <property type="match status" value="1"/>
</dbReference>
<evidence type="ECO:0000256" key="1">
    <source>
        <dbReference type="ARBA" id="ARBA00022729"/>
    </source>
</evidence>
<evidence type="ECO:0000256" key="3">
    <source>
        <dbReference type="SAM" id="SignalP"/>
    </source>
</evidence>
<dbReference type="SUPFAM" id="SSF53850">
    <property type="entry name" value="Periplasmic binding protein-like II"/>
    <property type="match status" value="1"/>
</dbReference>
<evidence type="ECO:0000313" key="4">
    <source>
        <dbReference type="EMBL" id="ERI78174.1"/>
    </source>
</evidence>
<dbReference type="PANTHER" id="PTHR30006">
    <property type="entry name" value="THIAMINE-BINDING PERIPLASMIC PROTEIN-RELATED"/>
    <property type="match status" value="1"/>
</dbReference>
<comment type="caution">
    <text evidence="4">The sequence shown here is derived from an EMBL/GenBank/DDBJ whole genome shotgun (WGS) entry which is preliminary data.</text>
</comment>
<dbReference type="AlphaFoldDB" id="A0ABC9TZN3"/>
<gene>
    <name evidence="4" type="ORF">CLOSYM_01643</name>
</gene>
<evidence type="ECO:0000256" key="2">
    <source>
        <dbReference type="SAM" id="MobiDB-lite"/>
    </source>
</evidence>
<dbReference type="Pfam" id="PF13531">
    <property type="entry name" value="SBP_bac_11"/>
    <property type="match status" value="1"/>
</dbReference>
<dbReference type="PANTHER" id="PTHR30006:SF2">
    <property type="entry name" value="ABC TRANSPORTER SUBSTRATE-BINDING PROTEIN"/>
    <property type="match status" value="1"/>
</dbReference>
<dbReference type="Proteomes" id="UP000016491">
    <property type="component" value="Unassembled WGS sequence"/>
</dbReference>
<keyword evidence="1 3" id="KW-0732">Signal</keyword>
<evidence type="ECO:0000313" key="5">
    <source>
        <dbReference type="Proteomes" id="UP000016491"/>
    </source>
</evidence>
<name>A0ABC9TZN3_CLOSY</name>
<accession>A0ABC9TZN3</accession>
<organism evidence="4 5">
    <name type="scientific">[Clostridium] symbiosum ATCC 14940</name>
    <dbReference type="NCBI Taxonomy" id="411472"/>
    <lineage>
        <taxon>Bacteria</taxon>
        <taxon>Bacillati</taxon>
        <taxon>Bacillota</taxon>
        <taxon>Clostridia</taxon>
        <taxon>Lachnospirales</taxon>
        <taxon>Lachnospiraceae</taxon>
        <taxon>Otoolea</taxon>
    </lineage>
</organism>
<reference evidence="4 5" key="1">
    <citation type="submission" date="2013-07" db="EMBL/GenBank/DDBJ databases">
        <authorList>
            <person name="Weinstock G."/>
            <person name="Sodergren E."/>
            <person name="Wylie T."/>
            <person name="Fulton L."/>
            <person name="Fulton R."/>
            <person name="Fronick C."/>
            <person name="O'Laughlin M."/>
            <person name="Godfrey J."/>
            <person name="Miner T."/>
            <person name="Herter B."/>
            <person name="Appelbaum E."/>
            <person name="Cordes M."/>
            <person name="Lek S."/>
            <person name="Wollam A."/>
            <person name="Pepin K.H."/>
            <person name="Palsikar V.B."/>
            <person name="Mitreva M."/>
            <person name="Wilson R.K."/>
        </authorList>
    </citation>
    <scope>NUCLEOTIDE SEQUENCE [LARGE SCALE GENOMIC DNA]</scope>
    <source>
        <strain evidence="4 5">ATCC 14940</strain>
    </source>
</reference>
<sequence>MKGRIFMKKKRLMAAGLSAAMVLSMTACGGKEAPAETKKEETKTEAAKEQAEQDSGERPYYVRPASEVTGKITVYTTMEETQQQVLNDIWKKYYPDCELEIQADSVGTLATRIRSDESCDADVVIGGMFAADGDTYHDILQPYTGACDKEQLYHDDAGYYNFYDVQVMCLVVNPALRDELGIEINGYEDLLNPALKGKIILAAPDSTSSGWRQLQTILAVMGDKFDDEKGWDYIKKLIPASFSTTSSKDVYNLVSNGEYVVGLSYESSVVALINDGAPIECVYMEEGNTAMAGGAAIVKNAPNLPAAQAMIDLLTSAEFQDARAEVSAGRGSNGNCNLSGLPAEDTLGMKELDFDYLKEHKDEIMNHWNELYAELN</sequence>
<feature type="chain" id="PRO_5044884000" evidence="3">
    <location>
        <begin position="30"/>
        <end position="376"/>
    </location>
</feature>
<dbReference type="Gene3D" id="3.40.190.10">
    <property type="entry name" value="Periplasmic binding protein-like II"/>
    <property type="match status" value="2"/>
</dbReference>
<protein>
    <submittedName>
        <fullName evidence="4">ABC transporter, solute-binding protein</fullName>
    </submittedName>
</protein>